<evidence type="ECO:0000313" key="2">
    <source>
        <dbReference type="Proteomes" id="UP000317243"/>
    </source>
</evidence>
<dbReference type="OrthoDB" id="222978at2"/>
<dbReference type="RefSeq" id="WP_146511518.1">
    <property type="nucleotide sequence ID" value="NZ_SIHI01000023.1"/>
</dbReference>
<keyword evidence="2" id="KW-1185">Reference proteome</keyword>
<accession>A0A5C5W9F4</accession>
<evidence type="ECO:0000313" key="1">
    <source>
        <dbReference type="EMBL" id="TWT47127.1"/>
    </source>
</evidence>
<name>A0A5C5W9F4_9PLAN</name>
<sequence length="638" mass="70936">MLRQLLYGLGTIAALVSQVVAGVGDPQLRTDHPWYPGELSCSSFERLQETQAQLFEHVTGSPPRSEEEKVLAAWMWRNLHYAHGEEGRQDLWGRGFTTGDTTTREYWSGLFSHGFGLCGTTHAQWTVELNALLGHCRSRTVGVNGHNAFEVFIQGNEYGSGQWILLDHDLSTVVFAEDGSRMLSISEIGAHLELTDPTFRIARQHGWPLAGLHPDDAKSVYQQTRFVEHLPGYAGPTPKLHLRSGETLTRFFEPGLEDGSTFVFWGRNYHADEIPGPERSRTWINQPERFFENPDGSGYRRGQARYGNAVFEYRPDFSDESFREGVVSSGPQHVTFEFQSPFVIAATPPDDSAWGIYEEGCTNGLIITADAKLDIDVSVDRGGSWTSTTIDAGAVDLTDIVKGCQQYLLRINEPATKLIDSNLLVRTVCQANPALFPRLMENRTTVTFQASQVGTVSAGPSVALANQNRVDSGSTPSVQILQLATPRNEPATHLYAAAHIASGNPPDPTVEYELHYSIDLGKTWTPIVENWKIDRSSEEPEDFWSQSFCYGDISLSPAHSGPVQIRCSNSNGKPILRFEAHLNYEIEQPDACRVTFHWAEGEGKQRTAHKVIPPSQNASWEIDTGSQVQMHSVKFEVE</sequence>
<dbReference type="AlphaFoldDB" id="A0A5C5W9F4"/>
<protein>
    <submittedName>
        <fullName evidence="1">Uncharacterized protein</fullName>
    </submittedName>
</protein>
<organism evidence="1 2">
    <name type="scientific">Thalassoglobus neptunius</name>
    <dbReference type="NCBI Taxonomy" id="1938619"/>
    <lineage>
        <taxon>Bacteria</taxon>
        <taxon>Pseudomonadati</taxon>
        <taxon>Planctomycetota</taxon>
        <taxon>Planctomycetia</taxon>
        <taxon>Planctomycetales</taxon>
        <taxon>Planctomycetaceae</taxon>
        <taxon>Thalassoglobus</taxon>
    </lineage>
</organism>
<dbReference type="EMBL" id="SIHI01000023">
    <property type="protein sequence ID" value="TWT47127.1"/>
    <property type="molecule type" value="Genomic_DNA"/>
</dbReference>
<gene>
    <name evidence="1" type="ORF">KOR42_41250</name>
</gene>
<comment type="caution">
    <text evidence="1">The sequence shown here is derived from an EMBL/GenBank/DDBJ whole genome shotgun (WGS) entry which is preliminary data.</text>
</comment>
<reference evidence="1 2" key="1">
    <citation type="submission" date="2019-02" db="EMBL/GenBank/DDBJ databases">
        <title>Deep-cultivation of Planctomycetes and their phenomic and genomic characterization uncovers novel biology.</title>
        <authorList>
            <person name="Wiegand S."/>
            <person name="Jogler M."/>
            <person name="Boedeker C."/>
            <person name="Pinto D."/>
            <person name="Vollmers J."/>
            <person name="Rivas-Marin E."/>
            <person name="Kohn T."/>
            <person name="Peeters S.H."/>
            <person name="Heuer A."/>
            <person name="Rast P."/>
            <person name="Oberbeckmann S."/>
            <person name="Bunk B."/>
            <person name="Jeske O."/>
            <person name="Meyerdierks A."/>
            <person name="Storesund J.E."/>
            <person name="Kallscheuer N."/>
            <person name="Luecker S."/>
            <person name="Lage O.M."/>
            <person name="Pohl T."/>
            <person name="Merkel B.J."/>
            <person name="Hornburger P."/>
            <person name="Mueller R.-W."/>
            <person name="Bruemmer F."/>
            <person name="Labrenz M."/>
            <person name="Spormann A.M."/>
            <person name="Op Den Camp H."/>
            <person name="Overmann J."/>
            <person name="Amann R."/>
            <person name="Jetten M.S.M."/>
            <person name="Mascher T."/>
            <person name="Medema M.H."/>
            <person name="Devos D.P."/>
            <person name="Kaster A.-K."/>
            <person name="Ovreas L."/>
            <person name="Rohde M."/>
            <person name="Galperin M.Y."/>
            <person name="Jogler C."/>
        </authorList>
    </citation>
    <scope>NUCLEOTIDE SEQUENCE [LARGE SCALE GENOMIC DNA]</scope>
    <source>
        <strain evidence="1 2">KOR42</strain>
    </source>
</reference>
<proteinExistence type="predicted"/>
<dbReference type="Proteomes" id="UP000317243">
    <property type="component" value="Unassembled WGS sequence"/>
</dbReference>